<gene>
    <name evidence="12" type="ORF">PMEA_00007575</name>
</gene>
<keyword evidence="13" id="KW-1185">Reference proteome</keyword>
<keyword evidence="8" id="KW-0325">Glycoprotein</keyword>
<feature type="transmembrane region" description="Helical" evidence="10">
    <location>
        <begin position="6"/>
        <end position="32"/>
    </location>
</feature>
<dbReference type="PANTHER" id="PTHR24246">
    <property type="entry name" value="OLFACTORY RECEPTOR AND ADENOSINE RECEPTOR"/>
    <property type="match status" value="1"/>
</dbReference>
<protein>
    <recommendedName>
        <fullName evidence="11">G-protein coupled receptors family 1 profile domain-containing protein</fullName>
    </recommendedName>
</protein>
<dbReference type="AlphaFoldDB" id="A0AAU9WKY7"/>
<evidence type="ECO:0000313" key="13">
    <source>
        <dbReference type="Proteomes" id="UP001159428"/>
    </source>
</evidence>
<keyword evidence="5" id="KW-0297">G-protein coupled receptor</keyword>
<accession>A0AAU9WKY7</accession>
<evidence type="ECO:0000256" key="1">
    <source>
        <dbReference type="ARBA" id="ARBA00004651"/>
    </source>
</evidence>
<keyword evidence="6 10" id="KW-0472">Membrane</keyword>
<dbReference type="InterPro" id="IPR017452">
    <property type="entry name" value="GPCR_Rhodpsn_7TM"/>
</dbReference>
<feature type="domain" description="G-protein coupled receptors family 1 profile" evidence="11">
    <location>
        <begin position="23"/>
        <end position="255"/>
    </location>
</feature>
<dbReference type="PROSITE" id="PS50262">
    <property type="entry name" value="G_PROTEIN_RECEP_F1_2"/>
    <property type="match status" value="1"/>
</dbReference>
<sequence length="298" mass="33685">MMSSQTIGWSVAFSLISFAIVSGNVLTIVAFCGCKKLMQMRASYFLLNLAAADLLVGAITVPMYIILLSHHIDNVTYQSVYTSVDIASGFASVFTLTAIGLERLYAFCRPLYRVHVLTDLKSLLMIGMVWILSFAITILHLLYKFHAISFDVFFYVMMSSLSVCLLVICASYLGIWIRVKFYFTSQGRASGSDKKVARMLLTITLTFVLTWLPFHLLNIINFFCDFCLTTKLPHNALFFCKLLHYANSFINPIIYSFQMPEFRIALGRKLCKETFVVVEETPKIEEIPLDNIGGAEEL</sequence>
<dbReference type="Pfam" id="PF00001">
    <property type="entry name" value="7tm_1"/>
    <property type="match status" value="1"/>
</dbReference>
<evidence type="ECO:0000256" key="2">
    <source>
        <dbReference type="ARBA" id="ARBA00022475"/>
    </source>
</evidence>
<evidence type="ECO:0000256" key="5">
    <source>
        <dbReference type="ARBA" id="ARBA00023040"/>
    </source>
</evidence>
<dbReference type="GO" id="GO:0004930">
    <property type="term" value="F:G protein-coupled receptor activity"/>
    <property type="evidence" value="ECO:0007669"/>
    <property type="project" value="UniProtKB-KW"/>
</dbReference>
<organism evidence="12 13">
    <name type="scientific">Pocillopora meandrina</name>
    <dbReference type="NCBI Taxonomy" id="46732"/>
    <lineage>
        <taxon>Eukaryota</taxon>
        <taxon>Metazoa</taxon>
        <taxon>Cnidaria</taxon>
        <taxon>Anthozoa</taxon>
        <taxon>Hexacorallia</taxon>
        <taxon>Scleractinia</taxon>
        <taxon>Astrocoeniina</taxon>
        <taxon>Pocilloporidae</taxon>
        <taxon>Pocillopora</taxon>
    </lineage>
</organism>
<evidence type="ECO:0000256" key="9">
    <source>
        <dbReference type="ARBA" id="ARBA00023224"/>
    </source>
</evidence>
<evidence type="ECO:0000313" key="12">
    <source>
        <dbReference type="EMBL" id="CAH3117612.1"/>
    </source>
</evidence>
<comment type="caution">
    <text evidence="12">The sequence shown here is derived from an EMBL/GenBank/DDBJ whole genome shotgun (WGS) entry which is preliminary data.</text>
</comment>
<evidence type="ECO:0000256" key="6">
    <source>
        <dbReference type="ARBA" id="ARBA00023136"/>
    </source>
</evidence>
<dbReference type="Proteomes" id="UP001159428">
    <property type="component" value="Unassembled WGS sequence"/>
</dbReference>
<evidence type="ECO:0000256" key="7">
    <source>
        <dbReference type="ARBA" id="ARBA00023170"/>
    </source>
</evidence>
<proteinExistence type="predicted"/>
<feature type="transmembrane region" description="Helical" evidence="10">
    <location>
        <begin position="154"/>
        <end position="175"/>
    </location>
</feature>
<keyword evidence="4 10" id="KW-1133">Transmembrane helix</keyword>
<dbReference type="SUPFAM" id="SSF81321">
    <property type="entry name" value="Family A G protein-coupled receptor-like"/>
    <property type="match status" value="1"/>
</dbReference>
<dbReference type="InterPro" id="IPR000276">
    <property type="entry name" value="GPCR_Rhodpsn"/>
</dbReference>
<dbReference type="PANTHER" id="PTHR24246:SF27">
    <property type="entry name" value="ADENOSINE RECEPTOR, ISOFORM A"/>
    <property type="match status" value="1"/>
</dbReference>
<name>A0AAU9WKY7_9CNID</name>
<dbReference type="GO" id="GO:0005886">
    <property type="term" value="C:plasma membrane"/>
    <property type="evidence" value="ECO:0007669"/>
    <property type="project" value="UniProtKB-SubCell"/>
</dbReference>
<feature type="transmembrane region" description="Helical" evidence="10">
    <location>
        <begin position="44"/>
        <end position="67"/>
    </location>
</feature>
<evidence type="ECO:0000259" key="11">
    <source>
        <dbReference type="PROSITE" id="PS50262"/>
    </source>
</evidence>
<evidence type="ECO:0000256" key="3">
    <source>
        <dbReference type="ARBA" id="ARBA00022692"/>
    </source>
</evidence>
<evidence type="ECO:0000256" key="10">
    <source>
        <dbReference type="SAM" id="Phobius"/>
    </source>
</evidence>
<dbReference type="PRINTS" id="PR00237">
    <property type="entry name" value="GPCRRHODOPSN"/>
</dbReference>
<keyword evidence="2" id="KW-1003">Cell membrane</keyword>
<comment type="subcellular location">
    <subcellularLocation>
        <location evidence="1">Cell membrane</location>
        <topology evidence="1">Multi-pass membrane protein</topology>
    </subcellularLocation>
</comment>
<keyword evidence="7" id="KW-0675">Receptor</keyword>
<keyword evidence="9" id="KW-0807">Transducer</keyword>
<reference evidence="12 13" key="1">
    <citation type="submission" date="2022-05" db="EMBL/GenBank/DDBJ databases">
        <authorList>
            <consortium name="Genoscope - CEA"/>
            <person name="William W."/>
        </authorList>
    </citation>
    <scope>NUCLEOTIDE SEQUENCE [LARGE SCALE GENOMIC DNA]</scope>
</reference>
<dbReference type="Gene3D" id="1.20.1070.10">
    <property type="entry name" value="Rhodopsin 7-helix transmembrane proteins"/>
    <property type="match status" value="1"/>
</dbReference>
<evidence type="ECO:0000256" key="4">
    <source>
        <dbReference type="ARBA" id="ARBA00022989"/>
    </source>
</evidence>
<evidence type="ECO:0000256" key="8">
    <source>
        <dbReference type="ARBA" id="ARBA00023180"/>
    </source>
</evidence>
<feature type="transmembrane region" description="Helical" evidence="10">
    <location>
        <begin position="122"/>
        <end position="142"/>
    </location>
</feature>
<feature type="transmembrane region" description="Helical" evidence="10">
    <location>
        <begin position="79"/>
        <end position="101"/>
    </location>
</feature>
<keyword evidence="3 10" id="KW-0812">Transmembrane</keyword>
<dbReference type="EMBL" id="CALNXJ010000016">
    <property type="protein sequence ID" value="CAH3117612.1"/>
    <property type="molecule type" value="Genomic_DNA"/>
</dbReference>
<feature type="transmembrane region" description="Helical" evidence="10">
    <location>
        <begin position="196"/>
        <end position="214"/>
    </location>
</feature>